<gene>
    <name evidence="1" type="ORF">AM571_PC01624</name>
</gene>
<reference evidence="1 2" key="1">
    <citation type="submission" date="2016-09" db="EMBL/GenBank/DDBJ databases">
        <title>The complete genome sequences of Rhizobium gallicum, symbiovars gallicum and phaseoli, symbionts associated to common bean (Phaseolus vulgaris).</title>
        <authorList>
            <person name="Bustos P."/>
            <person name="Santamaria R.I."/>
            <person name="Perez-Carrascal O.M."/>
            <person name="Juarez S."/>
            <person name="Lozano L."/>
            <person name="Martinez-Flores I."/>
            <person name="Martinez-Romero E."/>
            <person name="Cevallos M."/>
            <person name="Romero D."/>
            <person name="Davila G."/>
            <person name="Gonzalez V."/>
        </authorList>
    </citation>
    <scope>NUCLEOTIDE SEQUENCE [LARGE SCALE GENOMIC DNA]</scope>
    <source>
        <strain evidence="1 2">8C-3</strain>
        <plasmid evidence="2">Plasmid prsp8c3c</plasmid>
    </source>
</reference>
<sequence>MAAGAAAMLVLFNRVPWQHRGEKSRQTLNSRIIDVIMTQAARCAIIWLMAKR</sequence>
<organism evidence="1 2">
    <name type="scientific">Rhizobium etli 8C-3</name>
    <dbReference type="NCBI Taxonomy" id="538025"/>
    <lineage>
        <taxon>Bacteria</taxon>
        <taxon>Pseudomonadati</taxon>
        <taxon>Pseudomonadota</taxon>
        <taxon>Alphaproteobacteria</taxon>
        <taxon>Hyphomicrobiales</taxon>
        <taxon>Rhizobiaceae</taxon>
        <taxon>Rhizobium/Agrobacterium group</taxon>
        <taxon>Rhizobium</taxon>
    </lineage>
</organism>
<evidence type="ECO:0000313" key="1">
    <source>
        <dbReference type="EMBL" id="APO79355.1"/>
    </source>
</evidence>
<dbReference type="AlphaFoldDB" id="A0A1L5PH00"/>
<dbReference type="EMBL" id="CP017244">
    <property type="protein sequence ID" value="APO79355.1"/>
    <property type="molecule type" value="Genomic_DNA"/>
</dbReference>
<accession>A0A1L5PH00</accession>
<proteinExistence type="predicted"/>
<evidence type="ECO:0000313" key="2">
    <source>
        <dbReference type="Proteomes" id="UP000185109"/>
    </source>
</evidence>
<dbReference type="Proteomes" id="UP000185109">
    <property type="component" value="Plasmid pRsp8C3c"/>
</dbReference>
<geneLocation type="plasmid" evidence="2">
    <name>prsp8c3c</name>
</geneLocation>
<keyword evidence="1" id="KW-0614">Plasmid</keyword>
<protein>
    <submittedName>
        <fullName evidence="1">Uncharacterized protein</fullName>
    </submittedName>
</protein>
<name>A0A1L5PH00_RHIET</name>